<gene>
    <name evidence="1" type="ORF">CFAM422_009713</name>
</gene>
<name>A0A9P4X746_9HYPO</name>
<protein>
    <submittedName>
        <fullName evidence="1">Uncharacterized protein</fullName>
    </submittedName>
</protein>
<reference evidence="1 2" key="1">
    <citation type="submission" date="2018-06" db="EMBL/GenBank/DDBJ databases">
        <title>Genome analysis of cellulolytic fungus Trichoderma lentiforme CFAM-422.</title>
        <authorList>
            <person name="Steindorff A.S."/>
            <person name="Formighieri E.F."/>
            <person name="Midorikawa G.E.O."/>
            <person name="Tamietti M.S."/>
            <person name="Ramos E.Z."/>
            <person name="Silva A.S."/>
            <person name="Bon E.P.S."/>
            <person name="Mendes T.D."/>
            <person name="Damaso M.C.T."/>
            <person name="Favaro L.C.L."/>
        </authorList>
    </citation>
    <scope>NUCLEOTIDE SEQUENCE [LARGE SCALE GENOMIC DNA]</scope>
    <source>
        <strain evidence="1 2">CFAM-422</strain>
    </source>
</reference>
<comment type="caution">
    <text evidence="1">The sequence shown here is derived from an EMBL/GenBank/DDBJ whole genome shotgun (WGS) entry which is preliminary data.</text>
</comment>
<dbReference type="Proteomes" id="UP000801864">
    <property type="component" value="Unassembled WGS sequence"/>
</dbReference>
<evidence type="ECO:0000313" key="2">
    <source>
        <dbReference type="Proteomes" id="UP000801864"/>
    </source>
</evidence>
<evidence type="ECO:0000313" key="1">
    <source>
        <dbReference type="EMBL" id="KAF3065465.1"/>
    </source>
</evidence>
<organism evidence="1 2">
    <name type="scientific">Trichoderma lentiforme</name>
    <dbReference type="NCBI Taxonomy" id="1567552"/>
    <lineage>
        <taxon>Eukaryota</taxon>
        <taxon>Fungi</taxon>
        <taxon>Dikarya</taxon>
        <taxon>Ascomycota</taxon>
        <taxon>Pezizomycotina</taxon>
        <taxon>Sordariomycetes</taxon>
        <taxon>Hypocreomycetidae</taxon>
        <taxon>Hypocreales</taxon>
        <taxon>Hypocreaceae</taxon>
        <taxon>Trichoderma</taxon>
    </lineage>
</organism>
<accession>A0A9P4X746</accession>
<dbReference type="EMBL" id="QLNT01000018">
    <property type="protein sequence ID" value="KAF3065465.1"/>
    <property type="molecule type" value="Genomic_DNA"/>
</dbReference>
<dbReference type="AlphaFoldDB" id="A0A9P4X746"/>
<sequence>MHSTKSATGTLWGLNEIVPDEVRMQEALIDEQVIWEFRGDLSQLFEDLRRRVKGFQTGYLKAKAADLVRLRRIKLSHTSSPHHAFRGPDS</sequence>
<proteinExistence type="predicted"/>
<keyword evidence="2" id="KW-1185">Reference proteome</keyword>